<keyword evidence="2 5" id="KW-0694">RNA-binding</keyword>
<evidence type="ECO:0000256" key="4">
    <source>
        <dbReference type="ARBA" id="ARBA00023274"/>
    </source>
</evidence>
<dbReference type="GO" id="GO:0019843">
    <property type="term" value="F:rRNA binding"/>
    <property type="evidence" value="ECO:0007669"/>
    <property type="project" value="UniProtKB-UniRule"/>
</dbReference>
<dbReference type="HAMAP" id="MF_01365_B">
    <property type="entry name" value="Ribosomal_uL6_B"/>
    <property type="match status" value="1"/>
</dbReference>
<evidence type="ECO:0000256" key="6">
    <source>
        <dbReference type="RuleBase" id="RU003869"/>
    </source>
</evidence>
<keyword evidence="1 5" id="KW-0699">rRNA-binding</keyword>
<dbReference type="InterPro" id="IPR020040">
    <property type="entry name" value="Ribosomal_uL6_a/b-dom"/>
</dbReference>
<dbReference type="STRING" id="1227077.SAMN04515668_3479"/>
<keyword evidence="4 5" id="KW-0687">Ribonucleoprotein</keyword>
<proteinExistence type="inferred from homology"/>
<dbReference type="Proteomes" id="UP000199029">
    <property type="component" value="Unassembled WGS sequence"/>
</dbReference>
<reference evidence="10" key="1">
    <citation type="submission" date="2016-10" db="EMBL/GenBank/DDBJ databases">
        <authorList>
            <person name="Varghese N."/>
            <person name="Submissions S."/>
        </authorList>
    </citation>
    <scope>NUCLEOTIDE SEQUENCE [LARGE SCALE GENOMIC DNA]</scope>
    <source>
        <strain evidence="10">OR362-8,ATCC BAA-1266,JCM 13504</strain>
    </source>
</reference>
<dbReference type="SUPFAM" id="SSF56053">
    <property type="entry name" value="Ribosomal protein L6"/>
    <property type="match status" value="2"/>
</dbReference>
<evidence type="ECO:0000256" key="3">
    <source>
        <dbReference type="ARBA" id="ARBA00022980"/>
    </source>
</evidence>
<dbReference type="PANTHER" id="PTHR11655">
    <property type="entry name" value="60S/50S RIBOSOMAL PROTEIN L6/L9"/>
    <property type="match status" value="1"/>
</dbReference>
<keyword evidence="10" id="KW-1185">Reference proteome</keyword>
<dbReference type="GO" id="GO:0003735">
    <property type="term" value="F:structural constituent of ribosome"/>
    <property type="evidence" value="ECO:0007669"/>
    <property type="project" value="UniProtKB-UniRule"/>
</dbReference>
<dbReference type="Gene3D" id="3.90.930.12">
    <property type="entry name" value="Ribosomal protein L6, alpha-beta domain"/>
    <property type="match status" value="2"/>
</dbReference>
<dbReference type="PANTHER" id="PTHR11655:SF14">
    <property type="entry name" value="LARGE RIBOSOMAL SUBUNIT PROTEIN UL6M"/>
    <property type="match status" value="1"/>
</dbReference>
<dbReference type="InterPro" id="IPR019906">
    <property type="entry name" value="Ribosomal_uL6_bac-type"/>
</dbReference>
<keyword evidence="3 5" id="KW-0689">Ribosomal protein</keyword>
<evidence type="ECO:0000313" key="9">
    <source>
        <dbReference type="EMBL" id="SFQ65724.1"/>
    </source>
</evidence>
<dbReference type="NCBIfam" id="TIGR03654">
    <property type="entry name" value="L6_bact"/>
    <property type="match status" value="1"/>
</dbReference>
<dbReference type="GO" id="GO:0022625">
    <property type="term" value="C:cytosolic large ribosomal subunit"/>
    <property type="evidence" value="ECO:0007669"/>
    <property type="project" value="UniProtKB-UniRule"/>
</dbReference>
<protein>
    <recommendedName>
        <fullName evidence="5">Large ribosomal subunit protein uL6</fullName>
    </recommendedName>
</protein>
<evidence type="ECO:0000256" key="5">
    <source>
        <dbReference type="HAMAP-Rule" id="MF_01365"/>
    </source>
</evidence>
<dbReference type="GO" id="GO:0002181">
    <property type="term" value="P:cytoplasmic translation"/>
    <property type="evidence" value="ECO:0007669"/>
    <property type="project" value="TreeGrafter"/>
</dbReference>
<dbReference type="PIRSF" id="PIRSF002162">
    <property type="entry name" value="Ribosomal_L6"/>
    <property type="match status" value="1"/>
</dbReference>
<dbReference type="FunFam" id="3.90.930.12:FF:000002">
    <property type="entry name" value="50S ribosomal protein L6"/>
    <property type="match status" value="1"/>
</dbReference>
<evidence type="ECO:0000256" key="1">
    <source>
        <dbReference type="ARBA" id="ARBA00022730"/>
    </source>
</evidence>
<evidence type="ECO:0000313" key="10">
    <source>
        <dbReference type="Proteomes" id="UP000199029"/>
    </source>
</evidence>
<evidence type="ECO:0000256" key="2">
    <source>
        <dbReference type="ARBA" id="ARBA00022884"/>
    </source>
</evidence>
<dbReference type="InterPro" id="IPR036789">
    <property type="entry name" value="Ribosomal_uL6-like_a/b-dom_sf"/>
</dbReference>
<accession>A0A1I6AAI0</accession>
<feature type="domain" description="Large ribosomal subunit protein uL6 alpha-beta" evidence="8">
    <location>
        <begin position="91"/>
        <end position="168"/>
    </location>
</feature>
<dbReference type="Pfam" id="PF00347">
    <property type="entry name" value="Ribosomal_L6"/>
    <property type="match status" value="2"/>
</dbReference>
<dbReference type="RefSeq" id="WP_092676450.1">
    <property type="nucleotide sequence ID" value="NZ_FOXS01000005.1"/>
</dbReference>
<dbReference type="EMBL" id="FOXS01000005">
    <property type="protein sequence ID" value="SFQ65724.1"/>
    <property type="molecule type" value="Genomic_DNA"/>
</dbReference>
<dbReference type="PRINTS" id="PR00059">
    <property type="entry name" value="RIBOSOMALL6"/>
</dbReference>
<feature type="domain" description="Large ribosomal subunit protein uL6 alpha-beta" evidence="8">
    <location>
        <begin position="11"/>
        <end position="83"/>
    </location>
</feature>
<dbReference type="AlphaFoldDB" id="A0A1I6AAI0"/>
<name>A0A1I6AAI0_HYMAR</name>
<dbReference type="OrthoDB" id="9805007at2"/>
<organism evidence="9 10">
    <name type="scientific">Hymenobacter arizonensis</name>
    <name type="common">Siccationidurans arizonensis</name>
    <dbReference type="NCBI Taxonomy" id="1227077"/>
    <lineage>
        <taxon>Bacteria</taxon>
        <taxon>Pseudomonadati</taxon>
        <taxon>Bacteroidota</taxon>
        <taxon>Cytophagia</taxon>
        <taxon>Cytophagales</taxon>
        <taxon>Hymenobacteraceae</taxon>
        <taxon>Hymenobacter</taxon>
    </lineage>
</organism>
<comment type="similarity">
    <text evidence="5 6">Belongs to the universal ribosomal protein uL6 family.</text>
</comment>
<comment type="function">
    <text evidence="5 7">This protein binds to the 23S rRNA, and is important in its secondary structure. It is located near the subunit interface in the base of the L7/L12 stalk, and near the tRNA binding site of the peptidyltransferase center.</text>
</comment>
<dbReference type="InterPro" id="IPR000702">
    <property type="entry name" value="Ribosomal_uL6-like"/>
</dbReference>
<evidence type="ECO:0000259" key="8">
    <source>
        <dbReference type="Pfam" id="PF00347"/>
    </source>
</evidence>
<sequence>MSRIGKLPISVPAGVAISVEKDNVVTVKGPKGTLTTQVDRDINVAIEDGTLTVTRPTEQKRHKAMHGLYRSLINNMVQGVSNGFEKKLELVGVGYKASLAGTTLELALGYSHNIYIALPKEVTATAVTEKGKNPIVTLNSIDNQLLGQVAAKIRSLRKVEPYKGKGVRFVGEIIRRKAGKTASK</sequence>
<comment type="subunit">
    <text evidence="5">Part of the 50S ribosomal subunit.</text>
</comment>
<evidence type="ECO:0000256" key="7">
    <source>
        <dbReference type="RuleBase" id="RU003870"/>
    </source>
</evidence>
<gene>
    <name evidence="5" type="primary">rplF</name>
    <name evidence="9" type="ORF">SAMN04515668_3479</name>
</gene>